<evidence type="ECO:0000313" key="2">
    <source>
        <dbReference type="EMBL" id="KAJ1103456.1"/>
    </source>
</evidence>
<feature type="region of interest" description="Disordered" evidence="1">
    <location>
        <begin position="1"/>
        <end position="33"/>
    </location>
</feature>
<dbReference type="AlphaFoldDB" id="A0AAV7MI40"/>
<protein>
    <submittedName>
        <fullName evidence="2">Uncharacterized protein</fullName>
    </submittedName>
</protein>
<organism evidence="2 3">
    <name type="scientific">Pleurodeles waltl</name>
    <name type="common">Iberian ribbed newt</name>
    <dbReference type="NCBI Taxonomy" id="8319"/>
    <lineage>
        <taxon>Eukaryota</taxon>
        <taxon>Metazoa</taxon>
        <taxon>Chordata</taxon>
        <taxon>Craniata</taxon>
        <taxon>Vertebrata</taxon>
        <taxon>Euteleostomi</taxon>
        <taxon>Amphibia</taxon>
        <taxon>Batrachia</taxon>
        <taxon>Caudata</taxon>
        <taxon>Salamandroidea</taxon>
        <taxon>Salamandridae</taxon>
        <taxon>Pleurodelinae</taxon>
        <taxon>Pleurodeles</taxon>
    </lineage>
</organism>
<dbReference type="EMBL" id="JANPWB010000013">
    <property type="protein sequence ID" value="KAJ1103456.1"/>
    <property type="molecule type" value="Genomic_DNA"/>
</dbReference>
<reference evidence="2" key="1">
    <citation type="journal article" date="2022" name="bioRxiv">
        <title>Sequencing and chromosome-scale assembly of the giantPleurodeles waltlgenome.</title>
        <authorList>
            <person name="Brown T."/>
            <person name="Elewa A."/>
            <person name="Iarovenko S."/>
            <person name="Subramanian E."/>
            <person name="Araus A.J."/>
            <person name="Petzold A."/>
            <person name="Susuki M."/>
            <person name="Suzuki K.-i.T."/>
            <person name="Hayashi T."/>
            <person name="Toyoda A."/>
            <person name="Oliveira C."/>
            <person name="Osipova E."/>
            <person name="Leigh N.D."/>
            <person name="Simon A."/>
            <person name="Yun M.H."/>
        </authorList>
    </citation>
    <scope>NUCLEOTIDE SEQUENCE</scope>
    <source>
        <strain evidence="2">20211129_DDA</strain>
        <tissue evidence="2">Liver</tissue>
    </source>
</reference>
<dbReference type="Proteomes" id="UP001066276">
    <property type="component" value="Chromosome 9"/>
</dbReference>
<gene>
    <name evidence="2" type="ORF">NDU88_000879</name>
</gene>
<keyword evidence="3" id="KW-1185">Reference proteome</keyword>
<accession>A0AAV7MI40</accession>
<name>A0AAV7MI40_PLEWA</name>
<sequence>MLLLSEGKTAPEVRRQAPQKRSTPPLATPRRREEASNVALSWFRCLQYLILLQEKGINLQIFYVMWVTKGALTTLRELPPEGLAHVLLAPAELVSAGPAEVILFGTEDAKVLFPSAVLKKQHG</sequence>
<proteinExistence type="predicted"/>
<evidence type="ECO:0000313" key="3">
    <source>
        <dbReference type="Proteomes" id="UP001066276"/>
    </source>
</evidence>
<evidence type="ECO:0000256" key="1">
    <source>
        <dbReference type="SAM" id="MobiDB-lite"/>
    </source>
</evidence>
<comment type="caution">
    <text evidence="2">The sequence shown here is derived from an EMBL/GenBank/DDBJ whole genome shotgun (WGS) entry which is preliminary data.</text>
</comment>